<dbReference type="PANTHER" id="PTHR46384:SF1">
    <property type="entry name" value="MOTILE SPERM DOMAIN-CONTAINING PROTEIN 2"/>
    <property type="match status" value="1"/>
</dbReference>
<comment type="caution">
    <text evidence="2">The sequence shown here is derived from an EMBL/GenBank/DDBJ whole genome shotgun (WGS) entry which is preliminary data.</text>
</comment>
<dbReference type="SUPFAM" id="SSF46938">
    <property type="entry name" value="CRAL/TRIO N-terminal domain"/>
    <property type="match status" value="1"/>
</dbReference>
<gene>
    <name evidence="2" type="ORF">B4U79_01303</name>
</gene>
<dbReference type="GO" id="GO:0012505">
    <property type="term" value="C:endomembrane system"/>
    <property type="evidence" value="ECO:0007669"/>
    <property type="project" value="TreeGrafter"/>
</dbReference>
<dbReference type="Proteomes" id="UP000285301">
    <property type="component" value="Unassembled WGS sequence"/>
</dbReference>
<dbReference type="Gene3D" id="3.40.525.10">
    <property type="entry name" value="CRAL-TRIO lipid binding domain"/>
    <property type="match status" value="1"/>
</dbReference>
<dbReference type="PANTHER" id="PTHR46384">
    <property type="entry name" value="MOTILE SPERM DOMAIN-CONTAINING PROTEIN 2"/>
    <property type="match status" value="1"/>
</dbReference>
<evidence type="ECO:0000313" key="3">
    <source>
        <dbReference type="Proteomes" id="UP000285301"/>
    </source>
</evidence>
<reference evidence="2 3" key="1">
    <citation type="journal article" date="2018" name="Gigascience">
        <title>Genomes of trombidid mites reveal novel predicted allergens and laterally-transferred genes associated with secondary metabolism.</title>
        <authorList>
            <person name="Dong X."/>
            <person name="Chaisiri K."/>
            <person name="Xia D."/>
            <person name="Armstrong S.D."/>
            <person name="Fang Y."/>
            <person name="Donnelly M.J."/>
            <person name="Kadowaki T."/>
            <person name="McGarry J.W."/>
            <person name="Darby A.C."/>
            <person name="Makepeace B.L."/>
        </authorList>
    </citation>
    <scope>NUCLEOTIDE SEQUENCE [LARGE SCALE GENOMIC DNA]</scope>
    <source>
        <strain evidence="2">UoL-WK</strain>
    </source>
</reference>
<accession>A0A3S3P1C6</accession>
<proteinExistence type="predicted"/>
<feature type="domain" description="CRAL-TRIO" evidence="1">
    <location>
        <begin position="83"/>
        <end position="228"/>
    </location>
</feature>
<dbReference type="InterPro" id="IPR001251">
    <property type="entry name" value="CRAL-TRIO_dom"/>
</dbReference>
<dbReference type="Pfam" id="PF00650">
    <property type="entry name" value="CRAL_TRIO"/>
    <property type="match status" value="1"/>
</dbReference>
<dbReference type="SUPFAM" id="SSF52087">
    <property type="entry name" value="CRAL/TRIO domain"/>
    <property type="match status" value="1"/>
</dbReference>
<dbReference type="InterPro" id="IPR036865">
    <property type="entry name" value="CRAL-TRIO_dom_sf"/>
</dbReference>
<dbReference type="InterPro" id="IPR053012">
    <property type="entry name" value="ER-organelle_contact"/>
</dbReference>
<evidence type="ECO:0000259" key="1">
    <source>
        <dbReference type="PROSITE" id="PS50191"/>
    </source>
</evidence>
<sequence length="267" mass="31876">MVESVRKRFLAEYERDKQSYIEKDVERVRKQDFTVRRYIYGAKLNLDEAFEMLKNALRWRKEIGFEGAHPTRFPLEFYKVGCLFPYENDNDGYPVLYCRFKVHKKLQILQDAVKKFLVFNMEIMDTKLYKERSWGVVFDASGSSLSNVDFDLLLYLIKAVKYYYPWCLRYIIVYELPWFLEPAWKVAMLMVPEEGRRLFLLRNKNNITEVIKRENLPDFMGGSCARNYREVPEGARSAEEVAAIEMGLNQEEVEKIRSHYKEFLPDN</sequence>
<dbReference type="EMBL" id="NCKU01004433">
    <property type="protein sequence ID" value="RWS05941.1"/>
    <property type="molecule type" value="Genomic_DNA"/>
</dbReference>
<dbReference type="OrthoDB" id="75724at2759"/>
<name>A0A3S3P1C6_9ACAR</name>
<protein>
    <submittedName>
        <fullName evidence="2">Motile sperm domain-containing protein 2-like protein</fullName>
    </submittedName>
</protein>
<dbReference type="InterPro" id="IPR036273">
    <property type="entry name" value="CRAL/TRIO_N_dom_sf"/>
</dbReference>
<dbReference type="AlphaFoldDB" id="A0A3S3P1C6"/>
<dbReference type="SMART" id="SM00516">
    <property type="entry name" value="SEC14"/>
    <property type="match status" value="1"/>
</dbReference>
<dbReference type="GO" id="GO:0140284">
    <property type="term" value="C:endoplasmic reticulum-endosome membrane contact site"/>
    <property type="evidence" value="ECO:0007669"/>
    <property type="project" value="TreeGrafter"/>
</dbReference>
<dbReference type="CDD" id="cd00170">
    <property type="entry name" value="SEC14"/>
    <property type="match status" value="1"/>
</dbReference>
<keyword evidence="3" id="KW-1185">Reference proteome</keyword>
<evidence type="ECO:0000313" key="2">
    <source>
        <dbReference type="EMBL" id="RWS05941.1"/>
    </source>
</evidence>
<dbReference type="PROSITE" id="PS50191">
    <property type="entry name" value="CRAL_TRIO"/>
    <property type="match status" value="1"/>
</dbReference>
<organism evidence="2 3">
    <name type="scientific">Dinothrombium tinctorium</name>
    <dbReference type="NCBI Taxonomy" id="1965070"/>
    <lineage>
        <taxon>Eukaryota</taxon>
        <taxon>Metazoa</taxon>
        <taxon>Ecdysozoa</taxon>
        <taxon>Arthropoda</taxon>
        <taxon>Chelicerata</taxon>
        <taxon>Arachnida</taxon>
        <taxon>Acari</taxon>
        <taxon>Acariformes</taxon>
        <taxon>Trombidiformes</taxon>
        <taxon>Prostigmata</taxon>
        <taxon>Anystina</taxon>
        <taxon>Parasitengona</taxon>
        <taxon>Trombidioidea</taxon>
        <taxon>Trombidiidae</taxon>
        <taxon>Dinothrombium</taxon>
    </lineage>
</organism>